<dbReference type="CDD" id="cd03256">
    <property type="entry name" value="ABC_PhnC_transporter"/>
    <property type="match status" value="1"/>
</dbReference>
<comment type="caution">
    <text evidence="9">The sequence shown here is derived from an EMBL/GenBank/DDBJ whole genome shotgun (WGS) entry which is preliminary data.</text>
</comment>
<keyword evidence="4 9" id="KW-0067">ATP-binding</keyword>
<keyword evidence="5" id="KW-1278">Translocase</keyword>
<dbReference type="AlphaFoldDB" id="A0A7W5XPL1"/>
<dbReference type="SUPFAM" id="SSF52540">
    <property type="entry name" value="P-loop containing nucleoside triphosphate hydrolases"/>
    <property type="match status" value="1"/>
</dbReference>
<evidence type="ECO:0000256" key="5">
    <source>
        <dbReference type="ARBA" id="ARBA00022967"/>
    </source>
</evidence>
<evidence type="ECO:0000313" key="9">
    <source>
        <dbReference type="EMBL" id="MBB3668062.1"/>
    </source>
</evidence>
<dbReference type="PANTHER" id="PTHR43166">
    <property type="entry name" value="AMINO ACID IMPORT ATP-BINDING PROTEIN"/>
    <property type="match status" value="1"/>
</dbReference>
<dbReference type="InterPro" id="IPR017871">
    <property type="entry name" value="ABC_transporter-like_CS"/>
</dbReference>
<evidence type="ECO:0000259" key="8">
    <source>
        <dbReference type="PROSITE" id="PS50893"/>
    </source>
</evidence>
<dbReference type="InterPro" id="IPR050086">
    <property type="entry name" value="MetN_ABC_transporter-like"/>
</dbReference>
<proteinExistence type="predicted"/>
<dbReference type="Gene3D" id="3.40.50.300">
    <property type="entry name" value="P-loop containing nucleotide triphosphate hydrolases"/>
    <property type="match status" value="1"/>
</dbReference>
<keyword evidence="1" id="KW-0813">Transport</keyword>
<dbReference type="RefSeq" id="WP_183358485.1">
    <property type="nucleotide sequence ID" value="NZ_BAABKR010000001.1"/>
</dbReference>
<dbReference type="EMBL" id="JACIBT010000007">
    <property type="protein sequence ID" value="MBB3668062.1"/>
    <property type="molecule type" value="Genomic_DNA"/>
</dbReference>
<dbReference type="InterPro" id="IPR003593">
    <property type="entry name" value="AAA+_ATPase"/>
</dbReference>
<dbReference type="GO" id="GO:0015416">
    <property type="term" value="F:ABC-type phosphonate transporter activity"/>
    <property type="evidence" value="ECO:0007669"/>
    <property type="project" value="InterPro"/>
</dbReference>
<keyword evidence="10" id="KW-1185">Reference proteome</keyword>
<dbReference type="PROSITE" id="PS00211">
    <property type="entry name" value="ABC_TRANSPORTER_1"/>
    <property type="match status" value="1"/>
</dbReference>
<dbReference type="NCBIfam" id="TIGR02315">
    <property type="entry name" value="ABC_phnC"/>
    <property type="match status" value="1"/>
</dbReference>
<dbReference type="InterPro" id="IPR027417">
    <property type="entry name" value="P-loop_NTPase"/>
</dbReference>
<keyword evidence="2" id="KW-1003">Cell membrane</keyword>
<feature type="region of interest" description="Disordered" evidence="7">
    <location>
        <begin position="252"/>
        <end position="305"/>
    </location>
</feature>
<reference evidence="9 10" key="1">
    <citation type="submission" date="2020-08" db="EMBL/GenBank/DDBJ databases">
        <title>Sequencing the genomes of 1000 actinobacteria strains.</title>
        <authorList>
            <person name="Klenk H.-P."/>
        </authorList>
    </citation>
    <scope>NUCLEOTIDE SEQUENCE [LARGE SCALE GENOMIC DNA]</scope>
    <source>
        <strain evidence="9 10">DSM 28238</strain>
    </source>
</reference>
<evidence type="ECO:0000256" key="1">
    <source>
        <dbReference type="ARBA" id="ARBA00022448"/>
    </source>
</evidence>
<name>A0A7W5XPL1_9MICC</name>
<sequence>MITFENVDVVFPNGFQGLKGIDLTINQGEFVGIVGLSGAGKSTLIRAVNGLVPYTSGSLSVGETVVDPKSKTKLRRLRSKVGMIFQSFNLVNRISVLNNVLTGRSAYTPTWRSMLGWYRAADKELAFQCLERVGIVEKAYERASSLSGGQQQRVAIARVLAQDPEVMLADEPVAALDPPTAHRVMRDLRRIQRELGMTCIVNMHHLDLARSYADRIIGMRAGEVVFDGPVAEATDAVIEEVYQRSMTAEDVVADDVPVSVEETADATEHDPDNDDAHHDDDPAVLGSDDPGSNDPGSNNAEQARL</sequence>
<dbReference type="GO" id="GO:0005524">
    <property type="term" value="F:ATP binding"/>
    <property type="evidence" value="ECO:0007669"/>
    <property type="project" value="UniProtKB-KW"/>
</dbReference>
<dbReference type="Pfam" id="PF00005">
    <property type="entry name" value="ABC_tran"/>
    <property type="match status" value="1"/>
</dbReference>
<feature type="compositionally biased region" description="Basic and acidic residues" evidence="7">
    <location>
        <begin position="266"/>
        <end position="281"/>
    </location>
</feature>
<evidence type="ECO:0000256" key="4">
    <source>
        <dbReference type="ARBA" id="ARBA00022840"/>
    </source>
</evidence>
<keyword evidence="3" id="KW-0547">Nucleotide-binding</keyword>
<organism evidence="9 10">
    <name type="scientific">Garicola koreensis</name>
    <dbReference type="NCBI Taxonomy" id="1262554"/>
    <lineage>
        <taxon>Bacteria</taxon>
        <taxon>Bacillati</taxon>
        <taxon>Actinomycetota</taxon>
        <taxon>Actinomycetes</taxon>
        <taxon>Micrococcales</taxon>
        <taxon>Micrococcaceae</taxon>
        <taxon>Garicola</taxon>
    </lineage>
</organism>
<keyword evidence="6" id="KW-0472">Membrane</keyword>
<dbReference type="PROSITE" id="PS50893">
    <property type="entry name" value="ABC_TRANSPORTER_2"/>
    <property type="match status" value="1"/>
</dbReference>
<feature type="domain" description="ABC transporter" evidence="8">
    <location>
        <begin position="2"/>
        <end position="246"/>
    </location>
</feature>
<accession>A0A7W5XPL1</accession>
<evidence type="ECO:0000256" key="6">
    <source>
        <dbReference type="ARBA" id="ARBA00023136"/>
    </source>
</evidence>
<dbReference type="SMART" id="SM00382">
    <property type="entry name" value="AAA"/>
    <property type="match status" value="1"/>
</dbReference>
<evidence type="ECO:0000256" key="7">
    <source>
        <dbReference type="SAM" id="MobiDB-lite"/>
    </source>
</evidence>
<evidence type="ECO:0000313" key="10">
    <source>
        <dbReference type="Proteomes" id="UP000547528"/>
    </source>
</evidence>
<evidence type="ECO:0000256" key="3">
    <source>
        <dbReference type="ARBA" id="ARBA00022741"/>
    </source>
</evidence>
<protein>
    <submittedName>
        <fullName evidence="9">Phosphonate transport system ATP-binding protein</fullName>
    </submittedName>
</protein>
<dbReference type="PANTHER" id="PTHR43166:SF6">
    <property type="entry name" value="PHOSPHONATES IMPORT ATP-BINDING PROTEIN PHNC"/>
    <property type="match status" value="1"/>
</dbReference>
<feature type="compositionally biased region" description="Polar residues" evidence="7">
    <location>
        <begin position="294"/>
        <end position="305"/>
    </location>
</feature>
<dbReference type="InterPro" id="IPR003439">
    <property type="entry name" value="ABC_transporter-like_ATP-bd"/>
</dbReference>
<dbReference type="GO" id="GO:0016887">
    <property type="term" value="F:ATP hydrolysis activity"/>
    <property type="evidence" value="ECO:0007669"/>
    <property type="project" value="InterPro"/>
</dbReference>
<gene>
    <name evidence="9" type="ORF">FHX47_001691</name>
</gene>
<dbReference type="GO" id="GO:0016020">
    <property type="term" value="C:membrane"/>
    <property type="evidence" value="ECO:0007669"/>
    <property type="project" value="InterPro"/>
</dbReference>
<dbReference type="InterPro" id="IPR012693">
    <property type="entry name" value="ABC_transpr_PhnC"/>
</dbReference>
<dbReference type="Proteomes" id="UP000547528">
    <property type="component" value="Unassembled WGS sequence"/>
</dbReference>
<evidence type="ECO:0000256" key="2">
    <source>
        <dbReference type="ARBA" id="ARBA00022475"/>
    </source>
</evidence>